<proteinExistence type="predicted"/>
<reference evidence="1" key="1">
    <citation type="submission" date="2014-09" db="EMBL/GenBank/DDBJ databases">
        <authorList>
            <person name="Magalhaes I.L.F."/>
            <person name="Oliveira U."/>
            <person name="Santos F.R."/>
            <person name="Vidigal T.H.D.A."/>
            <person name="Brescovit A.D."/>
            <person name="Santos A.J."/>
        </authorList>
    </citation>
    <scope>NUCLEOTIDE SEQUENCE</scope>
    <source>
        <tissue evidence="1">Shoot tissue taken approximately 20 cm above the soil surface</tissue>
    </source>
</reference>
<organism evidence="1">
    <name type="scientific">Arundo donax</name>
    <name type="common">Giant reed</name>
    <name type="synonym">Donax arundinaceus</name>
    <dbReference type="NCBI Taxonomy" id="35708"/>
    <lineage>
        <taxon>Eukaryota</taxon>
        <taxon>Viridiplantae</taxon>
        <taxon>Streptophyta</taxon>
        <taxon>Embryophyta</taxon>
        <taxon>Tracheophyta</taxon>
        <taxon>Spermatophyta</taxon>
        <taxon>Magnoliopsida</taxon>
        <taxon>Liliopsida</taxon>
        <taxon>Poales</taxon>
        <taxon>Poaceae</taxon>
        <taxon>PACMAD clade</taxon>
        <taxon>Arundinoideae</taxon>
        <taxon>Arundineae</taxon>
        <taxon>Arundo</taxon>
    </lineage>
</organism>
<sequence length="43" mass="5032">MKLTELVIIWPCSEYIVCSIMRCVCVPPRAKVYFHLSVYITII</sequence>
<dbReference type="AlphaFoldDB" id="A0A0A9GS02"/>
<evidence type="ECO:0000313" key="1">
    <source>
        <dbReference type="EMBL" id="JAE23468.1"/>
    </source>
</evidence>
<accession>A0A0A9GS02</accession>
<reference evidence="1" key="2">
    <citation type="journal article" date="2015" name="Data Brief">
        <title>Shoot transcriptome of the giant reed, Arundo donax.</title>
        <authorList>
            <person name="Barrero R.A."/>
            <person name="Guerrero F.D."/>
            <person name="Moolhuijzen P."/>
            <person name="Goolsby J.A."/>
            <person name="Tidwell J."/>
            <person name="Bellgard S.E."/>
            <person name="Bellgard M.I."/>
        </authorList>
    </citation>
    <scope>NUCLEOTIDE SEQUENCE</scope>
    <source>
        <tissue evidence="1">Shoot tissue taken approximately 20 cm above the soil surface</tissue>
    </source>
</reference>
<name>A0A0A9GS02_ARUDO</name>
<protein>
    <submittedName>
        <fullName evidence="1">Uncharacterized protein</fullName>
    </submittedName>
</protein>
<dbReference type="EMBL" id="GBRH01174428">
    <property type="protein sequence ID" value="JAE23468.1"/>
    <property type="molecule type" value="Transcribed_RNA"/>
</dbReference>